<keyword evidence="3" id="KW-1185">Reference proteome</keyword>
<feature type="chain" id="PRO_5047422509" evidence="1">
    <location>
        <begin position="27"/>
        <end position="367"/>
    </location>
</feature>
<evidence type="ECO:0000256" key="1">
    <source>
        <dbReference type="SAM" id="SignalP"/>
    </source>
</evidence>
<protein>
    <submittedName>
        <fullName evidence="2">Uncharacterized protein</fullName>
    </submittedName>
</protein>
<name>A0ABW2VDN9_9ACTN</name>
<dbReference type="Proteomes" id="UP001596957">
    <property type="component" value="Unassembled WGS sequence"/>
</dbReference>
<feature type="signal peptide" evidence="1">
    <location>
        <begin position="1"/>
        <end position="26"/>
    </location>
</feature>
<reference evidence="3" key="1">
    <citation type="journal article" date="2019" name="Int. J. Syst. Evol. Microbiol.">
        <title>The Global Catalogue of Microorganisms (GCM) 10K type strain sequencing project: providing services to taxonomists for standard genome sequencing and annotation.</title>
        <authorList>
            <consortium name="The Broad Institute Genomics Platform"/>
            <consortium name="The Broad Institute Genome Sequencing Center for Infectious Disease"/>
            <person name="Wu L."/>
            <person name="Ma J."/>
        </authorList>
    </citation>
    <scope>NUCLEOTIDE SEQUENCE [LARGE SCALE GENOMIC DNA]</scope>
    <source>
        <strain evidence="3">CGMCC 4.7198</strain>
    </source>
</reference>
<proteinExistence type="predicted"/>
<evidence type="ECO:0000313" key="2">
    <source>
        <dbReference type="EMBL" id="MFD0281780.1"/>
    </source>
</evidence>
<dbReference type="EMBL" id="JBHTEC010000001">
    <property type="protein sequence ID" value="MFD0281780.1"/>
    <property type="molecule type" value="Genomic_DNA"/>
</dbReference>
<organism evidence="2 3">
    <name type="scientific">Streptomyces lutosisoli</name>
    <dbReference type="NCBI Taxonomy" id="2665721"/>
    <lineage>
        <taxon>Bacteria</taxon>
        <taxon>Bacillati</taxon>
        <taxon>Actinomycetota</taxon>
        <taxon>Actinomycetes</taxon>
        <taxon>Kitasatosporales</taxon>
        <taxon>Streptomycetaceae</taxon>
        <taxon>Streptomyces</taxon>
    </lineage>
</organism>
<dbReference type="RefSeq" id="WP_381258351.1">
    <property type="nucleotide sequence ID" value="NZ_JBHTBI010000024.1"/>
</dbReference>
<comment type="caution">
    <text evidence="2">The sequence shown here is derived from an EMBL/GenBank/DDBJ whole genome shotgun (WGS) entry which is preliminary data.</text>
</comment>
<keyword evidence="1" id="KW-0732">Signal</keyword>
<sequence>MPLRHPLAVLALAAATVIAVAPHASASAVTVSARTAVASKPTEAVQYVQDSLYAAGDSGCLHRRANADGSPGPYTWRGYDGTERTLDTYSGALPGQYGYYGTGSDTVLASQQYAGGQARLLNPATGAAIDVTVPDGQYVAAAFGSTLITLITQEYNEVWQAVRLHVLRVSDTGAIVSDIPVDPPGGQFFHKEQTVLAGDDNSALIRFRHATAIGVLDLTTGAITEISTHATDDDPLRLQAALSPTHIAVYHEGAAQARVVRRDDPAGAQTAVTVPQSPTGTAFVGLAGEWLLTSYRPPYGTTPGPGGPLLATPLEGGTPSTLLESAEPQIAQVPDGGAVVVGPSADGTWTAQRVTVAPSGKLALQVL</sequence>
<accession>A0ABW2VDN9</accession>
<evidence type="ECO:0000313" key="3">
    <source>
        <dbReference type="Proteomes" id="UP001596957"/>
    </source>
</evidence>
<gene>
    <name evidence="2" type="ORF">ACFQZP_08825</name>
</gene>